<proteinExistence type="predicted"/>
<dbReference type="AlphaFoldDB" id="A0A024S855"/>
<evidence type="ECO:0000256" key="1">
    <source>
        <dbReference type="SAM" id="MobiDB-lite"/>
    </source>
</evidence>
<protein>
    <submittedName>
        <fullName evidence="2">Uncharacterized protein</fullName>
    </submittedName>
</protein>
<name>A0A024S855_HYPJR</name>
<organism evidence="2 3">
    <name type="scientific">Hypocrea jecorina (strain ATCC 56765 / BCRC 32924 / NRRL 11460 / Rut C-30)</name>
    <name type="common">Trichoderma reesei</name>
    <dbReference type="NCBI Taxonomy" id="1344414"/>
    <lineage>
        <taxon>Eukaryota</taxon>
        <taxon>Fungi</taxon>
        <taxon>Dikarya</taxon>
        <taxon>Ascomycota</taxon>
        <taxon>Pezizomycotina</taxon>
        <taxon>Sordariomycetes</taxon>
        <taxon>Hypocreomycetidae</taxon>
        <taxon>Hypocreales</taxon>
        <taxon>Hypocreaceae</taxon>
        <taxon>Trichoderma</taxon>
    </lineage>
</organism>
<dbReference type="KEGG" id="trr:M419DRAFT_80537"/>
<dbReference type="Proteomes" id="UP000024376">
    <property type="component" value="Unassembled WGS sequence"/>
</dbReference>
<accession>A0A024S855</accession>
<sequence>MSGSGGFYKYRCKNFYSHNCPNWVWVNNSPCATCIVNAEEQQLLPSAVMSHGIAAPRIQQDILQHAITNLMAPNESGESCLPDDEANGVGRDNQPPQDMTMTCSYRTVAGWQ</sequence>
<dbReference type="HOGENOM" id="CLU_122916_1_0_1"/>
<evidence type="ECO:0000313" key="2">
    <source>
        <dbReference type="EMBL" id="ETS01509.1"/>
    </source>
</evidence>
<feature type="region of interest" description="Disordered" evidence="1">
    <location>
        <begin position="77"/>
        <end position="100"/>
    </location>
</feature>
<gene>
    <name evidence="2" type="ORF">M419DRAFT_80537</name>
</gene>
<reference evidence="3" key="1">
    <citation type="journal article" date="2013" name="Ind. Biotechnol.">
        <title>Comparative genomics analysis of Trichoderma reesei strains.</title>
        <authorList>
            <person name="Koike H."/>
            <person name="Aerts A."/>
            <person name="LaButti K."/>
            <person name="Grigoriev I.V."/>
            <person name="Baker S.E."/>
        </authorList>
    </citation>
    <scope>NUCLEOTIDE SEQUENCE [LARGE SCALE GENOMIC DNA]</scope>
    <source>
        <strain evidence="3">ATCC 56765 / BCRC 32924 / NRRL 11460 / Rut C-30</strain>
    </source>
</reference>
<dbReference type="EMBL" id="KI911148">
    <property type="protein sequence ID" value="ETS01509.1"/>
    <property type="molecule type" value="Genomic_DNA"/>
</dbReference>
<dbReference type="OrthoDB" id="6079484at2759"/>
<evidence type="ECO:0000313" key="3">
    <source>
        <dbReference type="Proteomes" id="UP000024376"/>
    </source>
</evidence>